<feature type="transmembrane region" description="Helical" evidence="4">
    <location>
        <begin position="185"/>
        <end position="206"/>
    </location>
</feature>
<dbReference type="SMART" id="SM00028">
    <property type="entry name" value="TPR"/>
    <property type="match status" value="6"/>
</dbReference>
<feature type="transmembrane region" description="Helical" evidence="4">
    <location>
        <begin position="450"/>
        <end position="473"/>
    </location>
</feature>
<dbReference type="SUPFAM" id="SSF48452">
    <property type="entry name" value="TPR-like"/>
    <property type="match status" value="1"/>
</dbReference>
<sequence length="778" mass="86588">MNTIGFLDKVSKWSIYLLIFLLPIFFLPWNANFLDSILDFNKQALLLVLVLVSLVSWLLKSLSEGKIRLNLSILNVPVLLYVLVMAISTGFSSWQYGSFWGWPLNIASSFLTLLGFVIFYFLITNIFSPASKAEENKLEEKKSGLFTALFLSVFLTIVLAGLQFFGQFFLPFAFAKSVSFNTIGAPSALAIFMAILLPLVLIFSFICGKILKWLFLLLAFAVLFLLLIINSWLAWLTLLIGISVILIFGITRREIFKTNWTVLALFFMIFALFFVFSKTIIPSLPTLGYEVYPTQGATLVIAWESLKESIQTIILGTGPATFSYNYSQYGNGMLNFLSGSSSVLEKIGNGGILGLLSFLLLLLSFVWFSFKKLITGKEIVKPEQWIFNLGIASSLTALVFSLFIYSANVSILFLFWFLSALSVAFSSSLEKETGWFKIKKMKEIEIVPGSLSAVFASFAFVFLLVAGLGLLFASSQRYLAEINYSQGLVAYQTGDLDKAIVKVSNAVKFTSQKQDNYLRDLSQLYLYKINEEVQAGDIAGNEQKKQEINNLTAVAVNAAKLATETAPKNAENFIVRGFVYRSLIGLVGGADEWAIENYEDALKLEPNNPFTLTELGKVYLVSEKTEEAKTNFNKAIALRGDYAPAHFQLALVSVKEGKIKEAIDKMVQIQAVAPDDIGLAFQLGVLYYNDEQFAKAQANFEKSIALNNNYSNARYFLGLTFDKQGKKSLALEQFNKIAELNPDNQELKTIIANLEAGKPAIAEAPKELPIEEGTTLKK</sequence>
<feature type="transmembrane region" description="Helical" evidence="4">
    <location>
        <begin position="213"/>
        <end position="229"/>
    </location>
</feature>
<keyword evidence="4" id="KW-0472">Membrane</keyword>
<feature type="transmembrane region" description="Helical" evidence="4">
    <location>
        <begin position="235"/>
        <end position="251"/>
    </location>
</feature>
<dbReference type="EMBL" id="PCRO01000028">
    <property type="protein sequence ID" value="PIP22753.1"/>
    <property type="molecule type" value="Genomic_DNA"/>
</dbReference>
<protein>
    <recommendedName>
        <fullName evidence="7">UDP-N-acetylglucosamine--peptide N-acetylglucosaminyltransferase SPINDLY</fullName>
    </recommendedName>
</protein>
<feature type="transmembrane region" description="Helical" evidence="4">
    <location>
        <begin position="43"/>
        <end position="59"/>
    </location>
</feature>
<evidence type="ECO:0000313" key="6">
    <source>
        <dbReference type="Proteomes" id="UP000229976"/>
    </source>
</evidence>
<evidence type="ECO:0008006" key="7">
    <source>
        <dbReference type="Google" id="ProtNLM"/>
    </source>
</evidence>
<evidence type="ECO:0000256" key="2">
    <source>
        <dbReference type="ARBA" id="ARBA00022803"/>
    </source>
</evidence>
<feature type="repeat" description="TPR" evidence="3">
    <location>
        <begin position="609"/>
        <end position="642"/>
    </location>
</feature>
<dbReference type="Pfam" id="PF13432">
    <property type="entry name" value="TPR_16"/>
    <property type="match status" value="1"/>
</dbReference>
<keyword evidence="1" id="KW-0677">Repeat</keyword>
<dbReference type="GO" id="GO:0009279">
    <property type="term" value="C:cell outer membrane"/>
    <property type="evidence" value="ECO:0007669"/>
    <property type="project" value="TreeGrafter"/>
</dbReference>
<accession>A0A2G9YVI7</accession>
<dbReference type="InterPro" id="IPR019734">
    <property type="entry name" value="TPR_rpt"/>
</dbReference>
<name>A0A2G9YVI7_9BACT</name>
<evidence type="ECO:0000313" key="5">
    <source>
        <dbReference type="EMBL" id="PIP22753.1"/>
    </source>
</evidence>
<feature type="transmembrane region" description="Helical" evidence="4">
    <location>
        <begin position="100"/>
        <end position="123"/>
    </location>
</feature>
<feature type="transmembrane region" description="Helical" evidence="4">
    <location>
        <begin position="12"/>
        <end position="31"/>
    </location>
</feature>
<feature type="transmembrane region" description="Helical" evidence="4">
    <location>
        <begin position="71"/>
        <end position="94"/>
    </location>
</feature>
<feature type="repeat" description="TPR" evidence="3">
    <location>
        <begin position="711"/>
        <end position="744"/>
    </location>
</feature>
<feature type="transmembrane region" description="Helical" evidence="4">
    <location>
        <begin position="144"/>
        <end position="165"/>
    </location>
</feature>
<evidence type="ECO:0000256" key="1">
    <source>
        <dbReference type="ARBA" id="ARBA00022737"/>
    </source>
</evidence>
<keyword evidence="2 3" id="KW-0802">TPR repeat</keyword>
<feature type="repeat" description="TPR" evidence="3">
    <location>
        <begin position="677"/>
        <end position="710"/>
    </location>
</feature>
<dbReference type="InterPro" id="IPR011990">
    <property type="entry name" value="TPR-like_helical_dom_sf"/>
</dbReference>
<feature type="transmembrane region" description="Helical" evidence="4">
    <location>
        <begin position="347"/>
        <end position="370"/>
    </location>
</feature>
<gene>
    <name evidence="5" type="ORF">COX37_02335</name>
</gene>
<dbReference type="AlphaFoldDB" id="A0A2G9YVI7"/>
<evidence type="ECO:0000256" key="4">
    <source>
        <dbReference type="SAM" id="Phobius"/>
    </source>
</evidence>
<feature type="transmembrane region" description="Helical" evidence="4">
    <location>
        <begin position="385"/>
        <end position="405"/>
    </location>
</feature>
<keyword evidence="4" id="KW-0812">Transmembrane</keyword>
<dbReference type="Gene3D" id="1.25.40.10">
    <property type="entry name" value="Tetratricopeptide repeat domain"/>
    <property type="match status" value="3"/>
</dbReference>
<feature type="transmembrane region" description="Helical" evidence="4">
    <location>
        <begin position="411"/>
        <end position="429"/>
    </location>
</feature>
<dbReference type="PANTHER" id="PTHR44858:SF1">
    <property type="entry name" value="UDP-N-ACETYLGLUCOSAMINE--PEPTIDE N-ACETYLGLUCOSAMINYLTRANSFERASE SPINDLY-RELATED"/>
    <property type="match status" value="1"/>
</dbReference>
<organism evidence="5 6">
    <name type="scientific">Candidatus Nealsonbacteria bacterium CG23_combo_of_CG06-09_8_20_14_all_39_17</name>
    <dbReference type="NCBI Taxonomy" id="1974722"/>
    <lineage>
        <taxon>Bacteria</taxon>
        <taxon>Candidatus Nealsoniibacteriota</taxon>
    </lineage>
</organism>
<proteinExistence type="predicted"/>
<evidence type="ECO:0000256" key="3">
    <source>
        <dbReference type="PROSITE-ProRule" id="PRU00339"/>
    </source>
</evidence>
<dbReference type="PROSITE" id="PS50005">
    <property type="entry name" value="TPR"/>
    <property type="match status" value="3"/>
</dbReference>
<keyword evidence="4" id="KW-1133">Transmembrane helix</keyword>
<feature type="transmembrane region" description="Helical" evidence="4">
    <location>
        <begin position="263"/>
        <end position="281"/>
    </location>
</feature>
<comment type="caution">
    <text evidence="5">The sequence shown here is derived from an EMBL/GenBank/DDBJ whole genome shotgun (WGS) entry which is preliminary data.</text>
</comment>
<reference evidence="5 6" key="1">
    <citation type="submission" date="2017-09" db="EMBL/GenBank/DDBJ databases">
        <title>Depth-based differentiation of microbial function through sediment-hosted aquifers and enrichment of novel symbionts in the deep terrestrial subsurface.</title>
        <authorList>
            <person name="Probst A.J."/>
            <person name="Ladd B."/>
            <person name="Jarett J.K."/>
            <person name="Geller-Mcgrath D.E."/>
            <person name="Sieber C.M."/>
            <person name="Emerson J.B."/>
            <person name="Anantharaman K."/>
            <person name="Thomas B.C."/>
            <person name="Malmstrom R."/>
            <person name="Stieglmeier M."/>
            <person name="Klingl A."/>
            <person name="Woyke T."/>
            <person name="Ryan C.M."/>
            <person name="Banfield J.F."/>
        </authorList>
    </citation>
    <scope>NUCLEOTIDE SEQUENCE [LARGE SCALE GENOMIC DNA]</scope>
    <source>
        <strain evidence="5">CG23_combo_of_CG06-09_8_20_14_all_39_17</strain>
    </source>
</reference>
<dbReference type="InterPro" id="IPR050498">
    <property type="entry name" value="Ycf3"/>
</dbReference>
<dbReference type="GO" id="GO:0046813">
    <property type="term" value="P:receptor-mediated virion attachment to host cell"/>
    <property type="evidence" value="ECO:0007669"/>
    <property type="project" value="TreeGrafter"/>
</dbReference>
<dbReference type="Proteomes" id="UP000229976">
    <property type="component" value="Unassembled WGS sequence"/>
</dbReference>
<dbReference type="PANTHER" id="PTHR44858">
    <property type="entry name" value="TETRATRICOPEPTIDE REPEAT PROTEIN 6"/>
    <property type="match status" value="1"/>
</dbReference>